<feature type="compositionally biased region" description="Pro residues" evidence="5">
    <location>
        <begin position="109"/>
        <end position="123"/>
    </location>
</feature>
<dbReference type="InterPro" id="IPR001623">
    <property type="entry name" value="DnaJ_domain"/>
</dbReference>
<dbReference type="PROSITE" id="PS50076">
    <property type="entry name" value="DNAJ_2"/>
    <property type="match status" value="1"/>
</dbReference>
<name>A0AAJ0IA27_9PEZI</name>
<dbReference type="InterPro" id="IPR013105">
    <property type="entry name" value="TPR_2"/>
</dbReference>
<feature type="compositionally biased region" description="Basic and acidic residues" evidence="5">
    <location>
        <begin position="16"/>
        <end position="26"/>
    </location>
</feature>
<proteinExistence type="predicted"/>
<evidence type="ECO:0000313" key="7">
    <source>
        <dbReference type="EMBL" id="KAK3494776.1"/>
    </source>
</evidence>
<accession>A0AAJ0IA27</accession>
<dbReference type="Proteomes" id="UP001285908">
    <property type="component" value="Unassembled WGS sequence"/>
</dbReference>
<dbReference type="PANTHER" id="PTHR44200">
    <property type="entry name" value="DNAJ HOMOLOG SUBFAMILY C MEMBER 7"/>
    <property type="match status" value="1"/>
</dbReference>
<evidence type="ECO:0000256" key="3">
    <source>
        <dbReference type="ARBA" id="ARBA00023186"/>
    </source>
</evidence>
<feature type="repeat" description="TPR" evidence="4">
    <location>
        <begin position="525"/>
        <end position="558"/>
    </location>
</feature>
<dbReference type="RefSeq" id="XP_062694205.1">
    <property type="nucleotide sequence ID" value="XM_062831978.1"/>
</dbReference>
<feature type="compositionally biased region" description="Low complexity" evidence="5">
    <location>
        <begin position="167"/>
        <end position="177"/>
    </location>
</feature>
<feature type="compositionally biased region" description="Low complexity" evidence="5">
    <location>
        <begin position="235"/>
        <end position="245"/>
    </location>
</feature>
<evidence type="ECO:0000256" key="4">
    <source>
        <dbReference type="PROSITE-ProRule" id="PRU00339"/>
    </source>
</evidence>
<dbReference type="PROSITE" id="PS00636">
    <property type="entry name" value="DNAJ_1"/>
    <property type="match status" value="1"/>
</dbReference>
<feature type="repeat" description="TPR" evidence="4">
    <location>
        <begin position="563"/>
        <end position="596"/>
    </location>
</feature>
<keyword evidence="1" id="KW-0677">Repeat</keyword>
<dbReference type="InterPro" id="IPR018253">
    <property type="entry name" value="DnaJ_domain_CS"/>
</dbReference>
<dbReference type="InterPro" id="IPR011990">
    <property type="entry name" value="TPR-like_helical_dom_sf"/>
</dbReference>
<feature type="compositionally biased region" description="Low complexity" evidence="5">
    <location>
        <begin position="124"/>
        <end position="158"/>
    </location>
</feature>
<dbReference type="Gene3D" id="1.25.40.10">
    <property type="entry name" value="Tetratricopeptide repeat domain"/>
    <property type="match status" value="1"/>
</dbReference>
<feature type="repeat" description="TPR" evidence="4">
    <location>
        <begin position="328"/>
        <end position="361"/>
    </location>
</feature>
<dbReference type="InterPro" id="IPR036869">
    <property type="entry name" value="J_dom_sf"/>
</dbReference>
<comment type="caution">
    <text evidence="7">The sequence shown here is derived from an EMBL/GenBank/DDBJ whole genome shotgun (WGS) entry which is preliminary data.</text>
</comment>
<dbReference type="InterPro" id="IPR052758">
    <property type="entry name" value="SRC_co-chaperone"/>
</dbReference>
<dbReference type="PANTHER" id="PTHR44200:SF1">
    <property type="entry name" value="DNAJ HOMOLOG SUBFAMILY C MEMBER 7"/>
    <property type="match status" value="1"/>
</dbReference>
<feature type="repeat" description="TPR" evidence="4">
    <location>
        <begin position="294"/>
        <end position="327"/>
    </location>
</feature>
<feature type="region of interest" description="Disordered" evidence="5">
    <location>
        <begin position="767"/>
        <end position="786"/>
    </location>
</feature>
<feature type="compositionally biased region" description="Polar residues" evidence="5">
    <location>
        <begin position="281"/>
        <end position="291"/>
    </location>
</feature>
<gene>
    <name evidence="7" type="ORF">B0T23DRAFT_117452</name>
</gene>
<feature type="compositionally biased region" description="Polar residues" evidence="5">
    <location>
        <begin position="69"/>
        <end position="91"/>
    </location>
</feature>
<dbReference type="AlphaFoldDB" id="A0AAJ0IA27"/>
<dbReference type="SUPFAM" id="SSF46565">
    <property type="entry name" value="Chaperone J-domain"/>
    <property type="match status" value="1"/>
</dbReference>
<dbReference type="SMART" id="SM00028">
    <property type="entry name" value="TPR"/>
    <property type="match status" value="7"/>
</dbReference>
<dbReference type="Gene3D" id="1.10.287.110">
    <property type="entry name" value="DnaJ domain"/>
    <property type="match status" value="1"/>
</dbReference>
<protein>
    <recommendedName>
        <fullName evidence="6">J domain-containing protein</fullName>
    </recommendedName>
</protein>
<feature type="compositionally biased region" description="Pro residues" evidence="5">
    <location>
        <begin position="52"/>
        <end position="61"/>
    </location>
</feature>
<keyword evidence="3" id="KW-0143">Chaperone</keyword>
<feature type="domain" description="J" evidence="6">
    <location>
        <begin position="651"/>
        <end position="716"/>
    </location>
</feature>
<dbReference type="InterPro" id="IPR019734">
    <property type="entry name" value="TPR_rpt"/>
</dbReference>
<dbReference type="PRINTS" id="PR00625">
    <property type="entry name" value="JDOMAIN"/>
</dbReference>
<dbReference type="Pfam" id="PF00515">
    <property type="entry name" value="TPR_1"/>
    <property type="match status" value="1"/>
</dbReference>
<dbReference type="SMART" id="SM00271">
    <property type="entry name" value="DnaJ"/>
    <property type="match status" value="1"/>
</dbReference>
<dbReference type="CDD" id="cd06257">
    <property type="entry name" value="DnaJ"/>
    <property type="match status" value="1"/>
</dbReference>
<dbReference type="FunFam" id="1.10.287.110:FF:000055">
    <property type="entry name" value="DnaJ subfamily C member 7"/>
    <property type="match status" value="1"/>
</dbReference>
<evidence type="ECO:0000256" key="5">
    <source>
        <dbReference type="SAM" id="MobiDB-lite"/>
    </source>
</evidence>
<evidence type="ECO:0000313" key="8">
    <source>
        <dbReference type="Proteomes" id="UP001285908"/>
    </source>
</evidence>
<keyword evidence="2 4" id="KW-0802">TPR repeat</keyword>
<dbReference type="Pfam" id="PF07719">
    <property type="entry name" value="TPR_2"/>
    <property type="match status" value="1"/>
</dbReference>
<feature type="compositionally biased region" description="Basic and acidic residues" evidence="5">
    <location>
        <begin position="98"/>
        <end position="108"/>
    </location>
</feature>
<dbReference type="SUPFAM" id="SSF48452">
    <property type="entry name" value="TPR-like"/>
    <property type="match status" value="2"/>
</dbReference>
<evidence type="ECO:0000256" key="2">
    <source>
        <dbReference type="ARBA" id="ARBA00022803"/>
    </source>
</evidence>
<sequence length="786" mass="85631">MRFFSKKSSKSSTSADRVDADTRAGRYESTQPSGTSGPGSPYSHAKRSHSQSPPPPPPPPKKSLRPPAQAQQHRLSPTKPVFSSPSGTRSPSAKKTHRSDSQPRRDHSPPTPPPHYNLPPTPPSGSTSRSASARDPTKHSSSSSSSHQPRSSTSSRSSFGRHPVDPAAASDSRSRSTSFRRKKVDTDIHPLNLPPEQRKRFSDLSGFSVRNSMEFDNKENGAASAASPPPPPHKQQPQDQQAQQKPTPPAHGSTFTVPMSNGADAAQTNDGEVPTPPPHRSQPTTPVQSPAEQAEGFKNEGNKFFKAKDYNQAIVHYTKAIVLQPESATYLGNRAAAYMSAGKYKDALEDCTRAAELDPNNPKILLRLARIYTSLGRPEEAIATFGRIQPPPSAKDMAPARDMLNYIQAAQKALQEGTAASMVLHPLDMAERLLGIGASRPRKWVLMRGEALLRLGDINSLGEAQNIAMSLLRNNSQDPEALVIRGRALYASGENDKAIQHFRKALSCDPDFKDAIKWLRIVQRLDRMKGEGNDEYKAGRWQNALEKYTAALEIDPSNKGTNSKILQNRALCYTKLKQFDEAIADCERAISLDPSYLKARKTKANALGLAERWEDCVREWKALQELEPEDRTIAQEVKRAELELKKSQRKDYYKILGIDKNADETQIKKAYRKLAIVHHPDKNPGDASAEARFKDISEAYETLSDSQKRARYDSGDDLVDPSDMFGGGMGGGMGGIDPEIIIQMMGGQGGHGFGGGGFGGFGGGGFPGGGRSRGRGGFGGGGFHYQ</sequence>
<dbReference type="PROSITE" id="PS50005">
    <property type="entry name" value="TPR"/>
    <property type="match status" value="5"/>
</dbReference>
<evidence type="ECO:0000256" key="1">
    <source>
        <dbReference type="ARBA" id="ARBA00022737"/>
    </source>
</evidence>
<dbReference type="Pfam" id="PF14559">
    <property type="entry name" value="TPR_19"/>
    <property type="match status" value="1"/>
</dbReference>
<dbReference type="Pfam" id="PF00226">
    <property type="entry name" value="DnaJ"/>
    <property type="match status" value="1"/>
</dbReference>
<keyword evidence="8" id="KW-1185">Reference proteome</keyword>
<feature type="repeat" description="TPR" evidence="4">
    <location>
        <begin position="479"/>
        <end position="512"/>
    </location>
</feature>
<evidence type="ECO:0000259" key="6">
    <source>
        <dbReference type="PROSITE" id="PS50076"/>
    </source>
</evidence>
<reference evidence="7 8" key="1">
    <citation type="journal article" date="2023" name="Mol. Phylogenet. Evol.">
        <title>Genome-scale phylogeny and comparative genomics of the fungal order Sordariales.</title>
        <authorList>
            <person name="Hensen N."/>
            <person name="Bonometti L."/>
            <person name="Westerberg I."/>
            <person name="Brannstrom I.O."/>
            <person name="Guillou S."/>
            <person name="Cros-Aarteil S."/>
            <person name="Calhoun S."/>
            <person name="Haridas S."/>
            <person name="Kuo A."/>
            <person name="Mondo S."/>
            <person name="Pangilinan J."/>
            <person name="Riley R."/>
            <person name="LaButti K."/>
            <person name="Andreopoulos B."/>
            <person name="Lipzen A."/>
            <person name="Chen C."/>
            <person name="Yan M."/>
            <person name="Daum C."/>
            <person name="Ng V."/>
            <person name="Clum A."/>
            <person name="Steindorff A."/>
            <person name="Ohm R.A."/>
            <person name="Martin F."/>
            <person name="Silar P."/>
            <person name="Natvig D.O."/>
            <person name="Lalanne C."/>
            <person name="Gautier V."/>
            <person name="Ament-Velasquez S.L."/>
            <person name="Kruys A."/>
            <person name="Hutchinson M.I."/>
            <person name="Powell A.J."/>
            <person name="Barry K."/>
            <person name="Miller A.N."/>
            <person name="Grigoriev I.V."/>
            <person name="Debuchy R."/>
            <person name="Gladieux P."/>
            <person name="Hiltunen Thoren M."/>
            <person name="Johannesson H."/>
        </authorList>
    </citation>
    <scope>NUCLEOTIDE SEQUENCE [LARGE SCALE GENOMIC DNA]</scope>
    <source>
        <strain evidence="7 8">FGSC 10403</strain>
    </source>
</reference>
<feature type="compositionally biased region" description="Low complexity" evidence="5">
    <location>
        <begin position="32"/>
        <end position="41"/>
    </location>
</feature>
<dbReference type="FunFam" id="1.25.40.10:FF:000097">
    <property type="entry name" value="DnaJ homolog subfamily C member 7 homolog"/>
    <property type="match status" value="1"/>
</dbReference>
<dbReference type="GeneID" id="87869600"/>
<organism evidence="7 8">
    <name type="scientific">Neurospora hispaniola</name>
    <dbReference type="NCBI Taxonomy" id="588809"/>
    <lineage>
        <taxon>Eukaryota</taxon>
        <taxon>Fungi</taxon>
        <taxon>Dikarya</taxon>
        <taxon>Ascomycota</taxon>
        <taxon>Pezizomycotina</taxon>
        <taxon>Sordariomycetes</taxon>
        <taxon>Sordariomycetidae</taxon>
        <taxon>Sordariales</taxon>
        <taxon>Sordariaceae</taxon>
        <taxon>Neurospora</taxon>
    </lineage>
</organism>
<dbReference type="EMBL" id="JAULSX010000003">
    <property type="protein sequence ID" value="KAK3494776.1"/>
    <property type="molecule type" value="Genomic_DNA"/>
</dbReference>
<feature type="region of interest" description="Disordered" evidence="5">
    <location>
        <begin position="1"/>
        <end position="294"/>
    </location>
</feature>